<dbReference type="Gene3D" id="3.30.460.80">
    <property type="entry name" value="NADH:ubiquinone oxidoreductase, 30kDa subunit"/>
    <property type="match status" value="1"/>
</dbReference>
<evidence type="ECO:0000259" key="3">
    <source>
        <dbReference type="Pfam" id="PF00329"/>
    </source>
</evidence>
<comment type="similarity">
    <text evidence="1">Belongs to the complex I 30 kDa subunit family.</text>
</comment>
<evidence type="ECO:0000313" key="4">
    <source>
        <dbReference type="EMBL" id="UZJ25291.1"/>
    </source>
</evidence>
<keyword evidence="5" id="KW-1185">Reference proteome</keyword>
<feature type="domain" description="NADH:ubiquinone oxidoreductase 30kDa subunit" evidence="3">
    <location>
        <begin position="31"/>
        <end position="146"/>
    </location>
</feature>
<feature type="region of interest" description="Disordered" evidence="2">
    <location>
        <begin position="158"/>
        <end position="192"/>
    </location>
</feature>
<dbReference type="Pfam" id="PF00329">
    <property type="entry name" value="Complex1_30kDa"/>
    <property type="match status" value="1"/>
</dbReference>
<name>A0ABY6P0Z1_9NOCA</name>
<keyword evidence="4" id="KW-0560">Oxidoreductase</keyword>
<evidence type="ECO:0000256" key="2">
    <source>
        <dbReference type="SAM" id="MobiDB-lite"/>
    </source>
</evidence>
<dbReference type="GO" id="GO:0050136">
    <property type="term" value="F:NADH dehydrogenase (quinone) (non-electrogenic) activity"/>
    <property type="evidence" value="ECO:0007669"/>
    <property type="project" value="UniProtKB-EC"/>
</dbReference>
<protein>
    <submittedName>
        <fullName evidence="4">NADH-quinone oxidoreductase subunit C</fullName>
        <ecNumber evidence="4">1.6.5.9</ecNumber>
    </submittedName>
</protein>
<evidence type="ECO:0000313" key="5">
    <source>
        <dbReference type="Proteomes" id="UP001164965"/>
    </source>
</evidence>
<evidence type="ECO:0000256" key="1">
    <source>
        <dbReference type="ARBA" id="ARBA00007569"/>
    </source>
</evidence>
<dbReference type="EMBL" id="CP110615">
    <property type="protein sequence ID" value="UZJ25291.1"/>
    <property type="molecule type" value="Genomic_DNA"/>
</dbReference>
<dbReference type="InterPro" id="IPR001268">
    <property type="entry name" value="NADH_UbQ_OxRdtase_30kDa_su"/>
</dbReference>
<dbReference type="EC" id="1.6.5.9" evidence="4"/>
<gene>
    <name evidence="4" type="ORF">RHODO2019_02065</name>
</gene>
<dbReference type="InterPro" id="IPR037232">
    <property type="entry name" value="NADH_quin_OxRdtase_su_C/D-like"/>
</dbReference>
<feature type="compositionally biased region" description="Low complexity" evidence="2">
    <location>
        <begin position="163"/>
        <end position="192"/>
    </location>
</feature>
<dbReference type="Proteomes" id="UP001164965">
    <property type="component" value="Chromosome"/>
</dbReference>
<dbReference type="PANTHER" id="PTHR10884">
    <property type="entry name" value="NADH DEHYDROGENASE UBIQUINONE IRON-SULFUR PROTEIN 3"/>
    <property type="match status" value="1"/>
</dbReference>
<dbReference type="SUPFAM" id="SSF143243">
    <property type="entry name" value="Nqo5-like"/>
    <property type="match status" value="1"/>
</dbReference>
<accession>A0ABY6P0Z1</accession>
<dbReference type="RefSeq" id="WP_265383397.1">
    <property type="nucleotide sequence ID" value="NZ_CP110615.1"/>
</dbReference>
<organism evidence="4 5">
    <name type="scientific">Rhodococcus antarcticus</name>
    <dbReference type="NCBI Taxonomy" id="2987751"/>
    <lineage>
        <taxon>Bacteria</taxon>
        <taxon>Bacillati</taxon>
        <taxon>Actinomycetota</taxon>
        <taxon>Actinomycetes</taxon>
        <taxon>Mycobacteriales</taxon>
        <taxon>Nocardiaceae</taxon>
        <taxon>Rhodococcus</taxon>
    </lineage>
</organism>
<reference evidence="4" key="1">
    <citation type="submission" date="2022-10" db="EMBL/GenBank/DDBJ databases">
        <title>Rhodococcus sp.75.</title>
        <authorList>
            <person name="Sun M."/>
        </authorList>
    </citation>
    <scope>NUCLEOTIDE SEQUENCE</scope>
    <source>
        <strain evidence="4">75</strain>
    </source>
</reference>
<dbReference type="PANTHER" id="PTHR10884:SF14">
    <property type="entry name" value="NADH DEHYDROGENASE [UBIQUINONE] IRON-SULFUR PROTEIN 3, MITOCHONDRIAL"/>
    <property type="match status" value="1"/>
</dbReference>
<sequence>MSVGQADLAAALVTALGGGVVHESYGQHCVLVGPEDWVRAATTARDELGCALFDHLLVGDAGGPTASGESWDVVLHVVRLPAAGLLLRTRLPVGIALPSLTGVWAGAAWPEREAAEMAGLEVTGHPDLRPLLLATGAGLHPLRKDTLLVSRAVRPWPGRLEPGEAADGTEATGAGRRRATAPGLPPAGWGTP</sequence>
<proteinExistence type="inferred from homology"/>